<dbReference type="HOGENOM" id="CLU_1956111_0_0_10"/>
<dbReference type="AlphaFoldDB" id="F5J0Z9"/>
<dbReference type="EMBL" id="ADLV01000035">
    <property type="protein sequence ID" value="EGK00742.1"/>
    <property type="molecule type" value="Genomic_DNA"/>
</dbReference>
<sequence length="128" mass="15118">MIKYVYIITLSLTGYLFCGCTPYNADRVNTSLIQGKWILTDVNRAIYDSINVDYNKERTYLIFEDDKCAQHMSDWEDTLTFRFTIHNYQLNLYKDDTPFRSLDIDALSKDSLVLSLADNKWVYKKTEQ</sequence>
<keyword evidence="2" id="KW-1185">Reference proteome</keyword>
<evidence type="ECO:0000313" key="1">
    <source>
        <dbReference type="EMBL" id="EGK00742.1"/>
    </source>
</evidence>
<organism evidence="1 2">
    <name type="scientific">Dysgonomonas gadei ATCC BAA-286</name>
    <dbReference type="NCBI Taxonomy" id="742766"/>
    <lineage>
        <taxon>Bacteria</taxon>
        <taxon>Pseudomonadati</taxon>
        <taxon>Bacteroidota</taxon>
        <taxon>Bacteroidia</taxon>
        <taxon>Bacteroidales</taxon>
        <taxon>Dysgonomonadaceae</taxon>
        <taxon>Dysgonomonas</taxon>
    </lineage>
</organism>
<dbReference type="PROSITE" id="PS51257">
    <property type="entry name" value="PROKAR_LIPOPROTEIN"/>
    <property type="match status" value="1"/>
</dbReference>
<proteinExistence type="predicted"/>
<dbReference type="OrthoDB" id="997608at2"/>
<evidence type="ECO:0000313" key="2">
    <source>
        <dbReference type="Proteomes" id="UP000004913"/>
    </source>
</evidence>
<name>F5J0Z9_9BACT</name>
<dbReference type="RefSeq" id="WP_006800548.1">
    <property type="nucleotide sequence ID" value="NZ_GL891986.1"/>
</dbReference>
<gene>
    <name evidence="1" type="ORF">HMPREF9455_03016</name>
</gene>
<accession>F5J0Z9</accession>
<dbReference type="Proteomes" id="UP000004913">
    <property type="component" value="Unassembled WGS sequence"/>
</dbReference>
<comment type="caution">
    <text evidence="1">The sequence shown here is derived from an EMBL/GenBank/DDBJ whole genome shotgun (WGS) entry which is preliminary data.</text>
</comment>
<protein>
    <recommendedName>
        <fullName evidence="3">Lipocalin-like domain-containing protein</fullName>
    </recommendedName>
</protein>
<evidence type="ECO:0008006" key="3">
    <source>
        <dbReference type="Google" id="ProtNLM"/>
    </source>
</evidence>
<reference evidence="1 2" key="1">
    <citation type="submission" date="2011-04" db="EMBL/GenBank/DDBJ databases">
        <title>The Genome Sequence of Dysgonomonas gadei ATCC BAA-286.</title>
        <authorList>
            <consortium name="The Broad Institute Genome Sequencing Platform"/>
            <person name="Earl A."/>
            <person name="Ward D."/>
            <person name="Feldgarden M."/>
            <person name="Gevers D."/>
            <person name="Pudlo N."/>
            <person name="Martens E."/>
            <person name="Allen-Vercoe E."/>
            <person name="Young S.K."/>
            <person name="Zeng Q."/>
            <person name="Gargeya S."/>
            <person name="Fitzgerald M."/>
            <person name="Haas B."/>
            <person name="Abouelleil A."/>
            <person name="Alvarado L."/>
            <person name="Arachchi H.M."/>
            <person name="Berlin A."/>
            <person name="Brown A."/>
            <person name="Chapman S.B."/>
            <person name="Chen Z."/>
            <person name="Dunbar C."/>
            <person name="Freedman E."/>
            <person name="Gearin G."/>
            <person name="Gellesch M."/>
            <person name="Goldberg J."/>
            <person name="Griggs A."/>
            <person name="Gujja S."/>
            <person name="Heiman D."/>
            <person name="Howarth C."/>
            <person name="Larson L."/>
            <person name="Lui A."/>
            <person name="MacDonald P.J.P."/>
            <person name="Mehta T."/>
            <person name="Montmayeur A."/>
            <person name="Murphy C."/>
            <person name="Neiman D."/>
            <person name="Pearson M."/>
            <person name="Priest M."/>
            <person name="Roberts A."/>
            <person name="Saif S."/>
            <person name="Shea T."/>
            <person name="Shenoy N."/>
            <person name="Sisk P."/>
            <person name="Stolte C."/>
            <person name="Sykes S."/>
            <person name="Yandava C."/>
            <person name="Wortman J."/>
            <person name="Nusbaum C."/>
            <person name="Birren B."/>
        </authorList>
    </citation>
    <scope>NUCLEOTIDE SEQUENCE [LARGE SCALE GENOMIC DNA]</scope>
    <source>
        <strain evidence="1 2">ATCC BAA-286</strain>
    </source>
</reference>